<feature type="domain" description="Rab-GAP TBC" evidence="2">
    <location>
        <begin position="70"/>
        <end position="326"/>
    </location>
</feature>
<dbReference type="GO" id="GO:0005096">
    <property type="term" value="F:GTPase activator activity"/>
    <property type="evidence" value="ECO:0007669"/>
    <property type="project" value="TreeGrafter"/>
</dbReference>
<dbReference type="FunFam" id="1.10.8.270:FF:000025">
    <property type="entry name" value="TBC1 domain family member 15-like"/>
    <property type="match status" value="1"/>
</dbReference>
<keyword evidence="3" id="KW-1185">Reference proteome</keyword>
<dbReference type="Gene3D" id="1.10.8.270">
    <property type="entry name" value="putative rabgap domain of human tbc1 domain family member 14 like domains"/>
    <property type="match status" value="1"/>
</dbReference>
<dbReference type="AlphaFoldDB" id="A0AB40APX0"/>
<evidence type="ECO:0000256" key="1">
    <source>
        <dbReference type="SAM" id="MobiDB-lite"/>
    </source>
</evidence>
<proteinExistence type="predicted"/>
<feature type="region of interest" description="Disordered" evidence="1">
    <location>
        <begin position="131"/>
        <end position="162"/>
    </location>
</feature>
<sequence>MNCCGTTVNDDFGDIEAFYPIKPDCREDVPQTRFKPKTGKTLSAKRWHSSFSEEGYLDMATVLKRIQRGGVHPSIKGVVWEFLLGCYDPRSTFDERSQLRHKRRSEYEKLKSKCQEMEKAVGSGRVLTAPVISEDGQPAAGSSIDEDVSDDETRDPSAEQEMSDLHVNEEVVKWKLTLHQIGLDVVRTDRTLVYYENQSNQSRLWDVLAVYSWIDRDIGYCQGMSDLCSPIIMLVENEADAFWCFEHLMRRLRGNFKCTSSSIGVRSQLTILASIVKTIDPALHQHLESLDGGEYLFAFRMLMVLFRREFSFVDAMYLWELMWAMEYNPNLFHMYEADGSNDLKVVDTRNNTVSLKQYGKFERKNVKSGVKNEQQATLSIFLAASVLEAKNKRLLMEAKGLDDVVKILNDITGNLDAKKACYDALKLQNKYLSKSIMIFIRFNVKGGGEILPKVTNFYTIIFFFCLFTSY</sequence>
<dbReference type="Gene3D" id="1.10.472.80">
    <property type="entry name" value="Ypt/Rab-GAP domain of gyp1p, domain 3"/>
    <property type="match status" value="1"/>
</dbReference>
<feature type="compositionally biased region" description="Acidic residues" evidence="1">
    <location>
        <begin position="144"/>
        <end position="153"/>
    </location>
</feature>
<dbReference type="PROSITE" id="PS50086">
    <property type="entry name" value="TBC_RABGAP"/>
    <property type="match status" value="1"/>
</dbReference>
<dbReference type="RefSeq" id="XP_039116848.1">
    <property type="nucleotide sequence ID" value="XM_039260914.1"/>
</dbReference>
<dbReference type="Proteomes" id="UP001515500">
    <property type="component" value="Chromosome 22"/>
</dbReference>
<dbReference type="PANTHER" id="PTHR22957">
    <property type="entry name" value="TBC1 DOMAIN FAMILY MEMBER GTPASE-ACTIVATING PROTEIN"/>
    <property type="match status" value="1"/>
</dbReference>
<protein>
    <submittedName>
        <fullName evidence="4">TBC1 domain family member 15-like isoform X1</fullName>
    </submittedName>
</protein>
<gene>
    <name evidence="4" type="primary">LOC120252763</name>
</gene>
<accession>A0AB40APX0</accession>
<dbReference type="PANTHER" id="PTHR22957:SF697">
    <property type="entry name" value="OS02G0810500 PROTEIN"/>
    <property type="match status" value="1"/>
</dbReference>
<dbReference type="SUPFAM" id="SSF47923">
    <property type="entry name" value="Ypt/Rab-GAP domain of gyp1p"/>
    <property type="match status" value="2"/>
</dbReference>
<reference evidence="4" key="1">
    <citation type="submission" date="2025-08" db="UniProtKB">
        <authorList>
            <consortium name="RefSeq"/>
        </authorList>
    </citation>
    <scope>IDENTIFICATION</scope>
</reference>
<evidence type="ECO:0000313" key="4">
    <source>
        <dbReference type="RefSeq" id="XP_039116848.1"/>
    </source>
</evidence>
<name>A0AB40APX0_DIOCR</name>
<dbReference type="InterPro" id="IPR000195">
    <property type="entry name" value="Rab-GAP-TBC_dom"/>
</dbReference>
<organism evidence="3 4">
    <name type="scientific">Dioscorea cayennensis subsp. rotundata</name>
    <name type="common">White Guinea yam</name>
    <name type="synonym">Dioscorea rotundata</name>
    <dbReference type="NCBI Taxonomy" id="55577"/>
    <lineage>
        <taxon>Eukaryota</taxon>
        <taxon>Viridiplantae</taxon>
        <taxon>Streptophyta</taxon>
        <taxon>Embryophyta</taxon>
        <taxon>Tracheophyta</taxon>
        <taxon>Spermatophyta</taxon>
        <taxon>Magnoliopsida</taxon>
        <taxon>Liliopsida</taxon>
        <taxon>Dioscoreales</taxon>
        <taxon>Dioscoreaceae</taxon>
        <taxon>Dioscorea</taxon>
    </lineage>
</organism>
<dbReference type="SMART" id="SM00164">
    <property type="entry name" value="TBC"/>
    <property type="match status" value="1"/>
</dbReference>
<evidence type="ECO:0000259" key="2">
    <source>
        <dbReference type="PROSITE" id="PS50086"/>
    </source>
</evidence>
<dbReference type="InterPro" id="IPR035969">
    <property type="entry name" value="Rab-GAP_TBC_sf"/>
</dbReference>
<dbReference type="GeneID" id="120252763"/>
<evidence type="ECO:0000313" key="3">
    <source>
        <dbReference type="Proteomes" id="UP001515500"/>
    </source>
</evidence>
<dbReference type="Pfam" id="PF00566">
    <property type="entry name" value="RabGAP-TBC"/>
    <property type="match status" value="1"/>
</dbReference>